<dbReference type="PANTHER" id="PTHR31382:SF1">
    <property type="entry name" value="SODIUM ION_PROTON EXCHANGER (EUROFUNG)"/>
    <property type="match status" value="1"/>
</dbReference>
<dbReference type="InterPro" id="IPR006153">
    <property type="entry name" value="Cation/H_exchanger_TM"/>
</dbReference>
<evidence type="ECO:0000313" key="9">
    <source>
        <dbReference type="Proteomes" id="UP000070501"/>
    </source>
</evidence>
<dbReference type="PANTHER" id="PTHR31382">
    <property type="entry name" value="NA(+)/H(+) ANTIPORTER"/>
    <property type="match status" value="1"/>
</dbReference>
<dbReference type="InterPro" id="IPR004712">
    <property type="entry name" value="Na+/H+_antiporter_fungi"/>
</dbReference>
<evidence type="ECO:0000256" key="5">
    <source>
        <dbReference type="SAM" id="MobiDB-lite"/>
    </source>
</evidence>
<feature type="compositionally biased region" description="Basic and acidic residues" evidence="5">
    <location>
        <begin position="472"/>
        <end position="484"/>
    </location>
</feature>
<protein>
    <submittedName>
        <fullName evidence="8">Cation/H+ exchanger</fullName>
    </submittedName>
</protein>
<dbReference type="InParanoid" id="A0A136IKG3"/>
<evidence type="ECO:0000256" key="1">
    <source>
        <dbReference type="ARBA" id="ARBA00004141"/>
    </source>
</evidence>
<dbReference type="GO" id="GO:0036376">
    <property type="term" value="P:sodium ion export across plasma membrane"/>
    <property type="evidence" value="ECO:0007669"/>
    <property type="project" value="InterPro"/>
</dbReference>
<sequence length="490" mass="53225">MAQQSEDPEANFNIVCAVVGAFIGLFGLVSYLLKESLFVSEPLIALAAGAALSPFGLGLIHPDKITSDTIETSTLCFTRLVLGIQVAIAGVRLPSKYPRREWRSLAILLGPGMLGMWAATSLLVWLVVPDMQLVGALVIGACMTPTDPVLSNSVVQGSFAERHMPEPLRMIIIGESGANDGLGYLFLYLPLYLYQHARDGSEGAHIGNAVLSFLGMTLGREVLLGVVYGAAVGWAAKYVLYWSEKKNYIDEESFHFFVIALALFIIGSAGLLDINDVLACFVAGVMFTWDDWFTEQTKEDNLQPIMDFLLSVSIFMWLGAACPWDKLFNTTPGDAPAIVPWPRLVLLAVLVLIFRRLPVILALHRLIPQVRSVKHASIMGFFGPIGISAIFYLYTTRQFLRDEVGGGGGPDDGREDTVALADQTLVVMWFMVFSSVVVHGLAIPVGSLGSFVVRYLRASLGQGNKSGNDASGRQEEQGHAENGEQRPLLG</sequence>
<accession>A0A136IKG3</accession>
<keyword evidence="2 6" id="KW-0812">Transmembrane</keyword>
<feature type="transmembrane region" description="Helical" evidence="6">
    <location>
        <begin position="376"/>
        <end position="394"/>
    </location>
</feature>
<feature type="transmembrane region" description="Helical" evidence="6">
    <location>
        <begin position="12"/>
        <end position="31"/>
    </location>
</feature>
<evidence type="ECO:0000256" key="6">
    <source>
        <dbReference type="SAM" id="Phobius"/>
    </source>
</evidence>
<feature type="transmembrane region" description="Helical" evidence="6">
    <location>
        <begin position="222"/>
        <end position="242"/>
    </location>
</feature>
<name>A0A136IKG3_9PEZI</name>
<feature type="transmembrane region" description="Helical" evidence="6">
    <location>
        <begin position="43"/>
        <end position="60"/>
    </location>
</feature>
<dbReference type="STRING" id="196109.A0A136IKG3"/>
<feature type="transmembrane region" description="Helical" evidence="6">
    <location>
        <begin position="72"/>
        <end position="93"/>
    </location>
</feature>
<evidence type="ECO:0000259" key="7">
    <source>
        <dbReference type="Pfam" id="PF00999"/>
    </source>
</evidence>
<evidence type="ECO:0000256" key="3">
    <source>
        <dbReference type="ARBA" id="ARBA00022989"/>
    </source>
</evidence>
<dbReference type="Proteomes" id="UP000070501">
    <property type="component" value="Unassembled WGS sequence"/>
</dbReference>
<proteinExistence type="predicted"/>
<feature type="transmembrane region" description="Helical" evidence="6">
    <location>
        <begin position="254"/>
        <end position="271"/>
    </location>
</feature>
<dbReference type="InterPro" id="IPR038770">
    <property type="entry name" value="Na+/solute_symporter_sf"/>
</dbReference>
<feature type="domain" description="Cation/H+ exchanger transmembrane" evidence="7">
    <location>
        <begin position="28"/>
        <end position="444"/>
    </location>
</feature>
<keyword evidence="3 6" id="KW-1133">Transmembrane helix</keyword>
<dbReference type="OrthoDB" id="5327978at2759"/>
<evidence type="ECO:0000313" key="8">
    <source>
        <dbReference type="EMBL" id="KXJ85354.1"/>
    </source>
</evidence>
<feature type="transmembrane region" description="Helical" evidence="6">
    <location>
        <begin position="344"/>
        <end position="364"/>
    </location>
</feature>
<evidence type="ECO:0000256" key="4">
    <source>
        <dbReference type="ARBA" id="ARBA00023136"/>
    </source>
</evidence>
<dbReference type="Gene3D" id="1.20.1530.20">
    <property type="match status" value="1"/>
</dbReference>
<keyword evidence="9" id="KW-1185">Reference proteome</keyword>
<gene>
    <name evidence="8" type="ORF">Micbo1qcDRAFT_223280</name>
</gene>
<feature type="region of interest" description="Disordered" evidence="5">
    <location>
        <begin position="463"/>
        <end position="490"/>
    </location>
</feature>
<dbReference type="EMBL" id="KQ964284">
    <property type="protein sequence ID" value="KXJ85354.1"/>
    <property type="molecule type" value="Genomic_DNA"/>
</dbReference>
<dbReference type="GO" id="GO:0042391">
    <property type="term" value="P:regulation of membrane potential"/>
    <property type="evidence" value="ECO:0007669"/>
    <property type="project" value="InterPro"/>
</dbReference>
<comment type="subcellular location">
    <subcellularLocation>
        <location evidence="1">Membrane</location>
        <topology evidence="1">Multi-pass membrane protein</topology>
    </subcellularLocation>
</comment>
<reference evidence="9" key="1">
    <citation type="submission" date="2016-02" db="EMBL/GenBank/DDBJ databases">
        <title>Draft genome sequence of Microdochium bolleyi, a fungal endophyte of beachgrass.</title>
        <authorList>
            <consortium name="DOE Joint Genome Institute"/>
            <person name="David A.S."/>
            <person name="May G."/>
            <person name="Haridas S."/>
            <person name="Lim J."/>
            <person name="Wang M."/>
            <person name="Labutti K."/>
            <person name="Lipzen A."/>
            <person name="Barry K."/>
            <person name="Grigoriev I.V."/>
        </authorList>
    </citation>
    <scope>NUCLEOTIDE SEQUENCE [LARGE SCALE GENOMIC DNA]</scope>
    <source>
        <strain evidence="9">J235TASD1</strain>
    </source>
</reference>
<organism evidence="8 9">
    <name type="scientific">Microdochium bolleyi</name>
    <dbReference type="NCBI Taxonomy" id="196109"/>
    <lineage>
        <taxon>Eukaryota</taxon>
        <taxon>Fungi</taxon>
        <taxon>Dikarya</taxon>
        <taxon>Ascomycota</taxon>
        <taxon>Pezizomycotina</taxon>
        <taxon>Sordariomycetes</taxon>
        <taxon>Xylariomycetidae</taxon>
        <taxon>Xylariales</taxon>
        <taxon>Microdochiaceae</taxon>
        <taxon>Microdochium</taxon>
    </lineage>
</organism>
<feature type="transmembrane region" description="Helical" evidence="6">
    <location>
        <begin position="426"/>
        <end position="456"/>
    </location>
</feature>
<feature type="transmembrane region" description="Helical" evidence="6">
    <location>
        <begin position="105"/>
        <end position="128"/>
    </location>
</feature>
<dbReference type="GO" id="GO:0120029">
    <property type="term" value="P:proton export across plasma membrane"/>
    <property type="evidence" value="ECO:0007669"/>
    <property type="project" value="InterPro"/>
</dbReference>
<dbReference type="AlphaFoldDB" id="A0A136IKG3"/>
<evidence type="ECO:0000256" key="2">
    <source>
        <dbReference type="ARBA" id="ARBA00022692"/>
    </source>
</evidence>
<dbReference type="GO" id="GO:0005886">
    <property type="term" value="C:plasma membrane"/>
    <property type="evidence" value="ECO:0007669"/>
    <property type="project" value="InterPro"/>
</dbReference>
<dbReference type="Pfam" id="PF00999">
    <property type="entry name" value="Na_H_Exchanger"/>
    <property type="match status" value="1"/>
</dbReference>
<dbReference type="GO" id="GO:0015385">
    <property type="term" value="F:sodium:proton antiporter activity"/>
    <property type="evidence" value="ECO:0007669"/>
    <property type="project" value="InterPro"/>
</dbReference>
<keyword evidence="4 6" id="KW-0472">Membrane</keyword>